<keyword evidence="1" id="KW-0812">Transmembrane</keyword>
<gene>
    <name evidence="2" type="ORF">SAMN05444972_11948</name>
</gene>
<keyword evidence="1" id="KW-1133">Transmembrane helix</keyword>
<keyword evidence="3" id="KW-1185">Reference proteome</keyword>
<protein>
    <submittedName>
        <fullName evidence="2">Uncharacterized protein</fullName>
    </submittedName>
</protein>
<keyword evidence="1" id="KW-0472">Membrane</keyword>
<reference evidence="3" key="1">
    <citation type="submission" date="2016-10" db="EMBL/GenBank/DDBJ databases">
        <authorList>
            <person name="Varghese N."/>
            <person name="Submissions S."/>
        </authorList>
    </citation>
    <scope>NUCLEOTIDE SEQUENCE [LARGE SCALE GENOMIC DNA]</scope>
    <source>
        <strain evidence="3">DSM 45789</strain>
    </source>
</reference>
<dbReference type="AlphaFoldDB" id="A0A1I6US36"/>
<organism evidence="2 3">
    <name type="scientific">Marininema halotolerans</name>
    <dbReference type="NCBI Taxonomy" id="1155944"/>
    <lineage>
        <taxon>Bacteria</taxon>
        <taxon>Bacillati</taxon>
        <taxon>Bacillota</taxon>
        <taxon>Bacilli</taxon>
        <taxon>Bacillales</taxon>
        <taxon>Thermoactinomycetaceae</taxon>
        <taxon>Marininema</taxon>
    </lineage>
</organism>
<dbReference type="Proteomes" id="UP000198660">
    <property type="component" value="Unassembled WGS sequence"/>
</dbReference>
<evidence type="ECO:0000313" key="2">
    <source>
        <dbReference type="EMBL" id="SFT04210.1"/>
    </source>
</evidence>
<dbReference type="PROSITE" id="PS51257">
    <property type="entry name" value="PROKAR_LIPOPROTEIN"/>
    <property type="match status" value="1"/>
</dbReference>
<evidence type="ECO:0000313" key="3">
    <source>
        <dbReference type="Proteomes" id="UP000198660"/>
    </source>
</evidence>
<dbReference type="EMBL" id="FPAA01000019">
    <property type="protein sequence ID" value="SFT04210.1"/>
    <property type="molecule type" value="Genomic_DNA"/>
</dbReference>
<name>A0A1I6US36_9BACL</name>
<evidence type="ECO:0000256" key="1">
    <source>
        <dbReference type="SAM" id="Phobius"/>
    </source>
</evidence>
<proteinExistence type="predicted"/>
<sequence>MMKVLEKVLEVAPLLLPVASISCGVMFIYECVTDSLTLETVGTLIYVQLGYLMCKK</sequence>
<accession>A0A1I6US36</accession>
<feature type="transmembrane region" description="Helical" evidence="1">
    <location>
        <begin position="12"/>
        <end position="29"/>
    </location>
</feature>